<reference evidence="17" key="1">
    <citation type="submission" date="2025-05" db="UniProtKB">
        <authorList>
            <consortium name="Ensembl"/>
        </authorList>
    </citation>
    <scope>IDENTIFICATION</scope>
</reference>
<feature type="domain" description="Cadherin" evidence="16">
    <location>
        <begin position="471"/>
        <end position="576"/>
    </location>
</feature>
<dbReference type="Ensembl" id="ENSPKIT00000010475.1">
    <property type="protein sequence ID" value="ENSPKIP00000029676.1"/>
    <property type="gene ID" value="ENSPKIG00000010840.1"/>
</dbReference>
<dbReference type="Ensembl" id="ENSPKIT00000010487.1">
    <property type="protein sequence ID" value="ENSPKIP00000029688.1"/>
    <property type="gene ID" value="ENSPKIG00000010840.1"/>
</dbReference>
<comment type="subcellular location">
    <subcellularLocation>
        <location evidence="1">Cell membrane</location>
        <topology evidence="1">Single-pass type I membrane protein</topology>
    </subcellularLocation>
</comment>
<dbReference type="GO" id="GO:0005886">
    <property type="term" value="C:plasma membrane"/>
    <property type="evidence" value="ECO:0007669"/>
    <property type="project" value="UniProtKB-SubCell"/>
</dbReference>
<evidence type="ECO:0000256" key="15">
    <source>
        <dbReference type="SAM" id="SignalP"/>
    </source>
</evidence>
<feature type="chain" id="PRO_5044589377" evidence="15">
    <location>
        <begin position="23"/>
        <end position="1180"/>
    </location>
</feature>
<evidence type="ECO:0000256" key="9">
    <source>
        <dbReference type="ARBA" id="ARBA00022989"/>
    </source>
</evidence>
<keyword evidence="2" id="KW-1003">Cell membrane</keyword>
<keyword evidence="11" id="KW-0325">Glycoprotein</keyword>
<feature type="region of interest" description="Disordered" evidence="13">
    <location>
        <begin position="1156"/>
        <end position="1180"/>
    </location>
</feature>
<dbReference type="PROSITE" id="PS50268">
    <property type="entry name" value="CADHERIN_2"/>
    <property type="match status" value="7"/>
</dbReference>
<organism evidence="17 18">
    <name type="scientific">Paramormyrops kingsleyae</name>
    <dbReference type="NCBI Taxonomy" id="1676925"/>
    <lineage>
        <taxon>Eukaryota</taxon>
        <taxon>Metazoa</taxon>
        <taxon>Chordata</taxon>
        <taxon>Craniata</taxon>
        <taxon>Vertebrata</taxon>
        <taxon>Euteleostomi</taxon>
        <taxon>Actinopterygii</taxon>
        <taxon>Neopterygii</taxon>
        <taxon>Teleostei</taxon>
        <taxon>Osteoglossocephala</taxon>
        <taxon>Osteoglossomorpha</taxon>
        <taxon>Osteoglossiformes</taxon>
        <taxon>Mormyridae</taxon>
        <taxon>Paramormyrops</taxon>
    </lineage>
</organism>
<feature type="signal peptide" evidence="15">
    <location>
        <begin position="1"/>
        <end position="22"/>
    </location>
</feature>
<dbReference type="InterPro" id="IPR020894">
    <property type="entry name" value="Cadherin_CS"/>
</dbReference>
<feature type="compositionally biased region" description="Basic residues" evidence="13">
    <location>
        <begin position="992"/>
        <end position="1002"/>
    </location>
</feature>
<feature type="region of interest" description="Disordered" evidence="13">
    <location>
        <begin position="854"/>
        <end position="899"/>
    </location>
</feature>
<evidence type="ECO:0000256" key="7">
    <source>
        <dbReference type="ARBA" id="ARBA00022837"/>
    </source>
</evidence>
<feature type="domain" description="Cadherin" evidence="16">
    <location>
        <begin position="360"/>
        <end position="470"/>
    </location>
</feature>
<evidence type="ECO:0000256" key="14">
    <source>
        <dbReference type="SAM" id="Phobius"/>
    </source>
</evidence>
<keyword evidence="7 12" id="KW-0106">Calcium</keyword>
<keyword evidence="6" id="KW-0677">Repeat</keyword>
<dbReference type="PANTHER" id="PTHR24028:SF247">
    <property type="entry name" value="PROTOCADHERIN-1"/>
    <property type="match status" value="1"/>
</dbReference>
<dbReference type="FunFam" id="2.60.40.60:FF:000078">
    <property type="entry name" value="Protocadherin 1"/>
    <property type="match status" value="1"/>
</dbReference>
<evidence type="ECO:0000256" key="10">
    <source>
        <dbReference type="ARBA" id="ARBA00023136"/>
    </source>
</evidence>
<evidence type="ECO:0000256" key="3">
    <source>
        <dbReference type="ARBA" id="ARBA00022553"/>
    </source>
</evidence>
<evidence type="ECO:0000256" key="5">
    <source>
        <dbReference type="ARBA" id="ARBA00022729"/>
    </source>
</evidence>
<proteinExistence type="predicted"/>
<evidence type="ECO:0000313" key="17">
    <source>
        <dbReference type="Ensembl" id="ENSPKIP00000029688.1"/>
    </source>
</evidence>
<dbReference type="InterPro" id="IPR002126">
    <property type="entry name" value="Cadherin-like_dom"/>
</dbReference>
<evidence type="ECO:0000256" key="6">
    <source>
        <dbReference type="ARBA" id="ARBA00022737"/>
    </source>
</evidence>
<dbReference type="GO" id="GO:0009653">
    <property type="term" value="P:anatomical structure morphogenesis"/>
    <property type="evidence" value="ECO:0007669"/>
    <property type="project" value="UniProtKB-ARBA"/>
</dbReference>
<dbReference type="FunFam" id="2.60.40.60:FF:000043">
    <property type="entry name" value="Protocadherin 1"/>
    <property type="match status" value="1"/>
</dbReference>
<dbReference type="FunFam" id="2.60.40.60:FF:000005">
    <property type="entry name" value="Protocadherin 9"/>
    <property type="match status" value="1"/>
</dbReference>
<dbReference type="SUPFAM" id="SSF49313">
    <property type="entry name" value="Cadherin-like"/>
    <property type="match status" value="6"/>
</dbReference>
<evidence type="ECO:0000256" key="4">
    <source>
        <dbReference type="ARBA" id="ARBA00022692"/>
    </source>
</evidence>
<dbReference type="Proteomes" id="UP000261540">
    <property type="component" value="Unplaced"/>
</dbReference>
<dbReference type="STRING" id="1676925.ENSPKIP00000029688"/>
<dbReference type="FunFam" id="2.60.40.60:FF:000016">
    <property type="entry name" value="Protocadherin 9"/>
    <property type="match status" value="1"/>
</dbReference>
<feature type="domain" description="Cadherin" evidence="16">
    <location>
        <begin position="30"/>
        <end position="132"/>
    </location>
</feature>
<dbReference type="GO" id="GO:0005509">
    <property type="term" value="F:calcium ion binding"/>
    <property type="evidence" value="ECO:0007669"/>
    <property type="project" value="UniProtKB-UniRule"/>
</dbReference>
<keyword evidence="3" id="KW-0597">Phosphoprotein</keyword>
<dbReference type="PANTHER" id="PTHR24028">
    <property type="entry name" value="CADHERIN-87A"/>
    <property type="match status" value="1"/>
</dbReference>
<dbReference type="SMART" id="SM00112">
    <property type="entry name" value="CA"/>
    <property type="match status" value="7"/>
</dbReference>
<accession>A0A3B3SH31</accession>
<dbReference type="OrthoDB" id="6252479at2759"/>
<protein>
    <submittedName>
        <fullName evidence="17">Protocadherin 1</fullName>
    </submittedName>
</protein>
<feature type="transmembrane region" description="Helical" evidence="14">
    <location>
        <begin position="817"/>
        <end position="838"/>
    </location>
</feature>
<feature type="domain" description="Cadherin" evidence="16">
    <location>
        <begin position="245"/>
        <end position="351"/>
    </location>
</feature>
<dbReference type="Gene3D" id="2.60.40.60">
    <property type="entry name" value="Cadherins"/>
    <property type="match status" value="7"/>
</dbReference>
<feature type="domain" description="Cadherin" evidence="16">
    <location>
        <begin position="690"/>
        <end position="808"/>
    </location>
</feature>
<keyword evidence="8" id="KW-0130">Cell adhesion</keyword>
<evidence type="ECO:0000256" key="13">
    <source>
        <dbReference type="SAM" id="MobiDB-lite"/>
    </source>
</evidence>
<dbReference type="GeneTree" id="ENSGT00940000155521"/>
<evidence type="ECO:0000256" key="12">
    <source>
        <dbReference type="PROSITE-ProRule" id="PRU00043"/>
    </source>
</evidence>
<dbReference type="PRINTS" id="PR00205">
    <property type="entry name" value="CADHERIN"/>
</dbReference>
<evidence type="ECO:0000256" key="1">
    <source>
        <dbReference type="ARBA" id="ARBA00004251"/>
    </source>
</evidence>
<feature type="compositionally biased region" description="Polar residues" evidence="13">
    <location>
        <begin position="972"/>
        <end position="991"/>
    </location>
</feature>
<dbReference type="FunFam" id="2.60.40.60:FF:000034">
    <property type="entry name" value="Protocadherin 1"/>
    <property type="match status" value="1"/>
</dbReference>
<evidence type="ECO:0000256" key="11">
    <source>
        <dbReference type="ARBA" id="ARBA00023180"/>
    </source>
</evidence>
<dbReference type="FunFam" id="2.60.40.60:FF:000072">
    <property type="entry name" value="Protocadherin 1"/>
    <property type="match status" value="1"/>
</dbReference>
<dbReference type="InterPro" id="IPR013585">
    <property type="entry name" value="Protocadherin"/>
</dbReference>
<dbReference type="Pfam" id="PF00028">
    <property type="entry name" value="Cadherin"/>
    <property type="match status" value="6"/>
</dbReference>
<feature type="compositionally biased region" description="Low complexity" evidence="13">
    <location>
        <begin position="1005"/>
        <end position="1024"/>
    </location>
</feature>
<evidence type="ECO:0000313" key="18">
    <source>
        <dbReference type="Proteomes" id="UP000261540"/>
    </source>
</evidence>
<feature type="domain" description="Cadherin" evidence="16">
    <location>
        <begin position="133"/>
        <end position="244"/>
    </location>
</feature>
<keyword evidence="4 14" id="KW-0812">Transmembrane</keyword>
<feature type="domain" description="Cadherin" evidence="16">
    <location>
        <begin position="577"/>
        <end position="679"/>
    </location>
</feature>
<evidence type="ECO:0000256" key="2">
    <source>
        <dbReference type="ARBA" id="ARBA00022475"/>
    </source>
</evidence>
<dbReference type="InterPro" id="IPR015919">
    <property type="entry name" value="Cadherin-like_sf"/>
</dbReference>
<dbReference type="AlphaFoldDB" id="A0A3B3SH31"/>
<keyword evidence="18" id="KW-1185">Reference proteome</keyword>
<dbReference type="CDD" id="cd11304">
    <property type="entry name" value="Cadherin_repeat"/>
    <property type="match status" value="7"/>
</dbReference>
<keyword evidence="10 14" id="KW-0472">Membrane</keyword>
<keyword evidence="9 14" id="KW-1133">Transmembrane helix</keyword>
<feature type="region of interest" description="Disordered" evidence="13">
    <location>
        <begin position="912"/>
        <end position="1066"/>
    </location>
</feature>
<dbReference type="InterPro" id="IPR050174">
    <property type="entry name" value="Protocadherin/Cadherin-CA"/>
</dbReference>
<dbReference type="PROSITE" id="PS00232">
    <property type="entry name" value="CADHERIN_1"/>
    <property type="match status" value="3"/>
</dbReference>
<sequence>MGMPRRALLCVLLLVIHRRAAGGVLYRALEEQPPNTLIGSLAADQGLPDSGHLYKLEIGTPYLRVDGKTGDIFTTEVPIDRENLKDCRNSHRGDPCFLEFEVSITDLNQNLSPRLIEGRIEVQDINDNTPQFPSPILTLYVPESTHQGTLFSIPLANDRDSGRNGVVDYALTAGPDAAAIFSLQVAEDRGEKLPQLIVLGNLDREQKDSYDLSIKVVDGGIPPRYSSALLRVIVTDANDNTPRFEKSMYEADLFENSAMGQSVLQVKAADSDIGLNGEIEYTLHQVTDPVQKLLRIDHSTGIIYVKGLVDREEVSGLKFYVVARDKGSTPKSSKVYVSINVKDQNDNAPMVEIRGIGLVTHQDGIANISEDMPIGTAVALVQVSDRDEGENAVVTCVVAGDVPFQLRPASDSPNDNKRKYFLQTTTPLDYERVKDYEVEVVAVDSGNPALSSTNSLKVQVQDVNDNSPIFSPALLEVDFAEENQLGEKVLDVVATDADSGTNSELIYSIISDSSTKGLFEINPVTGEVRARSQLDREHRDRYEFHVTASDKGIPSHRGTAVVVVRVLDRNDNDPKFMLSGYSFSVLENMPKLSPVGMVTVIDADTGQNAQVHLSVEPDNGKFVIQNGTGTILSSMSLDREKESTYTFRLKAVDNGDPPRSSYVGVTINVLDENDNAPYVTKPSNASYKCLSPSTSPESRVEKVEAEDIDAGPNAELVFSISGGNPHNLFRISPTDGEISLAKELAPRHSGLHRLVVKVSDKGKPPRHAVSLVHIYVNETLNNITLLESLVGHSLNTPLDLDIAGDPEYSHASQHSNILYGSIAGIAGVIVVIIVVVVIQHKLQKETKSGYQAGKKETKDLYAPKQGPKSSKGKKWKKGKAPKPAKPLEEDEEVEQASLQKSLNFSHDRINDSPRIHLPLNYSPGSPDLGRHYRSNSPLPSIQLQPQSPSASNKHQVVQDLPVANSFVGAGDDNSTGSDQYSDYSYKTNPTKYNHKQLPHRRVTFSTTNQTQDQQDSSQQSYYDSGLEESETPSSKSSSGPRMGPLALPEDHYERTTPDGSIGELEHPENADVRSLPDVAMTGNCTQECTEFGHSDTCWMPGQPSPSRKNRTPPKLSTFVPYQERNSLDRPGPGGGRLAEERSTKVASVRLLPSHSAYSCSSHESGQPPPLEEASKREIYL</sequence>
<dbReference type="GO" id="GO:0007156">
    <property type="term" value="P:homophilic cell adhesion via plasma membrane adhesion molecules"/>
    <property type="evidence" value="ECO:0007669"/>
    <property type="project" value="InterPro"/>
</dbReference>
<name>A0A3B3SH31_9TELE</name>
<evidence type="ECO:0000259" key="16">
    <source>
        <dbReference type="PROSITE" id="PS50268"/>
    </source>
</evidence>
<dbReference type="Pfam" id="PF08374">
    <property type="entry name" value="Protocadherin"/>
    <property type="match status" value="1"/>
</dbReference>
<feature type="compositionally biased region" description="Low complexity" evidence="13">
    <location>
        <begin position="936"/>
        <end position="949"/>
    </location>
</feature>
<keyword evidence="5 15" id="KW-0732">Signal</keyword>
<evidence type="ECO:0000256" key="8">
    <source>
        <dbReference type="ARBA" id="ARBA00022889"/>
    </source>
</evidence>
<dbReference type="FunFam" id="2.60.40.60:FF:000028">
    <property type="entry name" value="Protocadherin 1"/>
    <property type="match status" value="1"/>
</dbReference>
<feature type="region of interest" description="Disordered" evidence="13">
    <location>
        <begin position="1092"/>
        <end position="1144"/>
    </location>
</feature>
<feature type="compositionally biased region" description="Basic residues" evidence="13">
    <location>
        <begin position="870"/>
        <end position="882"/>
    </location>
</feature>